<sequence length="422" mass="47163">MKGGGKKRSEEVDNSNSSHNDERTGLIVIIENTTNTVNGDEDGNIRTSNSNPNNNVSTETATINTESEAAAVIEEKKTEDEVAEVKKKGKEKVEEDEQVEEEEDEDDDYDEEKGFYEENDNDDDEDDADADADDNDVEIHHQNGSGERPKLADGFYEVEAIRRRRVRKGELQYLIKWRGWPEAANTWEPLENLLTCMDVVDAYEEGLRSKNKPSRKRKRKNVGSQTQPRKKMQRSVSTTRSGRGVNNNKLTDETFPAVPLYNLGEERKEPGDLDPKLIELEGASKEASVAKLGEGDAVAGGLLKCDSTEPLQEGRFTGAKRRKSGSVKRFKQDSAACESAVDQNMEMKSAIGPCDFLGIDLGCRNKFEEAKSKFSITKIIKPISYSSSVMNDVQDVSVNFLAARLVILVSKMFYHIILTNNF</sequence>
<dbReference type="GO" id="GO:0005634">
    <property type="term" value="C:nucleus"/>
    <property type="evidence" value="ECO:0007669"/>
    <property type="project" value="UniProtKB-SubCell"/>
</dbReference>
<feature type="compositionally biased region" description="Acidic residues" evidence="3">
    <location>
        <begin position="94"/>
        <end position="136"/>
    </location>
</feature>
<dbReference type="SUPFAM" id="SSF54160">
    <property type="entry name" value="Chromo domain-like"/>
    <property type="match status" value="1"/>
</dbReference>
<reference evidence="5 6" key="1">
    <citation type="submission" date="2023-12" db="EMBL/GenBank/DDBJ databases">
        <title>A high-quality genome assembly for Dillenia turbinata (Dilleniales).</title>
        <authorList>
            <person name="Chanderbali A."/>
        </authorList>
    </citation>
    <scope>NUCLEOTIDE SEQUENCE [LARGE SCALE GENOMIC DNA]</scope>
    <source>
        <strain evidence="5">LSX21</strain>
        <tissue evidence="5">Leaf</tissue>
    </source>
</reference>
<dbReference type="InterPro" id="IPR023779">
    <property type="entry name" value="Chromodomain_CS"/>
</dbReference>
<feature type="compositionally biased region" description="Basic and acidic residues" evidence="3">
    <location>
        <begin position="73"/>
        <end position="86"/>
    </location>
</feature>
<feature type="compositionally biased region" description="Polar residues" evidence="3">
    <location>
        <begin position="234"/>
        <end position="249"/>
    </location>
</feature>
<feature type="compositionally biased region" description="Basic and acidic residues" evidence="3">
    <location>
        <begin position="137"/>
        <end position="150"/>
    </location>
</feature>
<dbReference type="PANTHER" id="PTHR47240:SF2">
    <property type="entry name" value="CHROMO DOMAIN-CONTAINING PROTEIN LHP1"/>
    <property type="match status" value="1"/>
</dbReference>
<evidence type="ECO:0000256" key="1">
    <source>
        <dbReference type="ARBA" id="ARBA00004123"/>
    </source>
</evidence>
<dbReference type="InterPro" id="IPR017984">
    <property type="entry name" value="Chromo_dom_subgr"/>
</dbReference>
<dbReference type="Proteomes" id="UP001370490">
    <property type="component" value="Unassembled WGS sequence"/>
</dbReference>
<dbReference type="CDD" id="cd00024">
    <property type="entry name" value="CD_CSD"/>
    <property type="match status" value="1"/>
</dbReference>
<feature type="region of interest" description="Disordered" evidence="3">
    <location>
        <begin position="1"/>
        <end position="150"/>
    </location>
</feature>
<dbReference type="PRINTS" id="PR00504">
    <property type="entry name" value="CHROMODOMAIN"/>
</dbReference>
<dbReference type="GO" id="GO:0031507">
    <property type="term" value="P:heterochromatin formation"/>
    <property type="evidence" value="ECO:0007669"/>
    <property type="project" value="InterPro"/>
</dbReference>
<keyword evidence="6" id="KW-1185">Reference proteome</keyword>
<dbReference type="PROSITE" id="PS00598">
    <property type="entry name" value="CHROMO_1"/>
    <property type="match status" value="1"/>
</dbReference>
<dbReference type="InterPro" id="IPR016197">
    <property type="entry name" value="Chromo-like_dom_sf"/>
</dbReference>
<dbReference type="InterPro" id="IPR044251">
    <property type="entry name" value="LHP1-like"/>
</dbReference>
<feature type="region of interest" description="Disordered" evidence="3">
    <location>
        <begin position="207"/>
        <end position="251"/>
    </location>
</feature>
<dbReference type="PROSITE" id="PS50013">
    <property type="entry name" value="CHROMO_2"/>
    <property type="match status" value="1"/>
</dbReference>
<proteinExistence type="predicted"/>
<organism evidence="5 6">
    <name type="scientific">Dillenia turbinata</name>
    <dbReference type="NCBI Taxonomy" id="194707"/>
    <lineage>
        <taxon>Eukaryota</taxon>
        <taxon>Viridiplantae</taxon>
        <taxon>Streptophyta</taxon>
        <taxon>Embryophyta</taxon>
        <taxon>Tracheophyta</taxon>
        <taxon>Spermatophyta</taxon>
        <taxon>Magnoliopsida</taxon>
        <taxon>eudicotyledons</taxon>
        <taxon>Gunneridae</taxon>
        <taxon>Pentapetalae</taxon>
        <taxon>Dilleniales</taxon>
        <taxon>Dilleniaceae</taxon>
        <taxon>Dillenia</taxon>
    </lineage>
</organism>
<evidence type="ECO:0000259" key="4">
    <source>
        <dbReference type="PROSITE" id="PS50013"/>
    </source>
</evidence>
<dbReference type="SMART" id="SM00298">
    <property type="entry name" value="CHROMO"/>
    <property type="match status" value="1"/>
</dbReference>
<feature type="compositionally biased region" description="Basic residues" evidence="3">
    <location>
        <begin position="209"/>
        <end position="221"/>
    </location>
</feature>
<dbReference type="PANTHER" id="PTHR47240">
    <property type="entry name" value="CHROMO DOMAIN-CONTAINING PROTEIN LHP1"/>
    <property type="match status" value="1"/>
</dbReference>
<feature type="domain" description="Chromo" evidence="4">
    <location>
        <begin position="156"/>
        <end position="215"/>
    </location>
</feature>
<evidence type="ECO:0000313" key="6">
    <source>
        <dbReference type="Proteomes" id="UP001370490"/>
    </source>
</evidence>
<gene>
    <name evidence="5" type="ORF">RJ641_016484</name>
</gene>
<dbReference type="InterPro" id="IPR023780">
    <property type="entry name" value="Chromo_domain"/>
</dbReference>
<dbReference type="Pfam" id="PF00385">
    <property type="entry name" value="Chromo"/>
    <property type="match status" value="1"/>
</dbReference>
<name>A0AAN8YYW7_9MAGN</name>
<dbReference type="EMBL" id="JBAMMX010000022">
    <property type="protein sequence ID" value="KAK6918062.1"/>
    <property type="molecule type" value="Genomic_DNA"/>
</dbReference>
<comment type="caution">
    <text evidence="5">The sequence shown here is derived from an EMBL/GenBank/DDBJ whole genome shotgun (WGS) entry which is preliminary data.</text>
</comment>
<evidence type="ECO:0000256" key="3">
    <source>
        <dbReference type="SAM" id="MobiDB-lite"/>
    </source>
</evidence>
<evidence type="ECO:0000256" key="2">
    <source>
        <dbReference type="ARBA" id="ARBA00023242"/>
    </source>
</evidence>
<comment type="subcellular location">
    <subcellularLocation>
        <location evidence="1">Nucleus</location>
    </subcellularLocation>
</comment>
<dbReference type="InterPro" id="IPR000953">
    <property type="entry name" value="Chromo/chromo_shadow_dom"/>
</dbReference>
<accession>A0AAN8YYW7</accession>
<dbReference type="Gene3D" id="2.40.50.40">
    <property type="match status" value="1"/>
</dbReference>
<feature type="compositionally biased region" description="Low complexity" evidence="3">
    <location>
        <begin position="45"/>
        <end position="60"/>
    </location>
</feature>
<evidence type="ECO:0000313" key="5">
    <source>
        <dbReference type="EMBL" id="KAK6918062.1"/>
    </source>
</evidence>
<keyword evidence="2" id="KW-0539">Nucleus</keyword>
<protein>
    <submittedName>
        <fullName evidence="5">Chromo domain</fullName>
    </submittedName>
</protein>
<dbReference type="AlphaFoldDB" id="A0AAN8YYW7"/>